<gene>
    <name evidence="1" type="ORF">CLUP02_08668</name>
</gene>
<protein>
    <submittedName>
        <fullName evidence="1">Uncharacterized protein</fullName>
    </submittedName>
</protein>
<sequence length="356" mass="38720">MNIPKITMVCLSIVQQKLLSAAKNLADNHDDDDGIGIRLCAGLSNPGWKGAAIIWHVPRHQWNDGKKKKKKYQGNIEAMKPLVVPIHGNATCLLRADLVSIFSIDPSLFAPTASASASLACQTRPILLQGLPSTSPPSPGPLPAFVILPGPVQESGFHNLFQNSAFVVAPRMSYRTQYANMDADNNPRVCEGSMGKGSRISRTMGIASLGHKICLPRRPTSLPRSRVFAIHRGPLQQQSTGLLLQYGLQDDDVENTVQTAPEASRTLVPRHASFSHPMANLQMNHSASSCLKETENSTMSTLRPWRRLETLAYGYRAQEATDGRTIIRPQQASFRIQVCPSADLGVGGPAYSRTPA</sequence>
<dbReference type="KEGG" id="clup:CLUP02_08668"/>
<name>A0A9Q8ST86_9PEZI</name>
<reference evidence="1" key="1">
    <citation type="journal article" date="2021" name="Mol. Plant Microbe Interact.">
        <title>Complete Genome Sequence of the Plant-Pathogenic Fungus Colletotrichum lupini.</title>
        <authorList>
            <person name="Baroncelli R."/>
            <person name="Pensec F."/>
            <person name="Da Lio D."/>
            <person name="Boufleur T."/>
            <person name="Vicente I."/>
            <person name="Sarrocco S."/>
            <person name="Picot A."/>
            <person name="Baraldi E."/>
            <person name="Sukno S."/>
            <person name="Thon M."/>
            <person name="Le Floch G."/>
        </authorList>
    </citation>
    <scope>NUCLEOTIDE SEQUENCE</scope>
    <source>
        <strain evidence="1">IMI 504893</strain>
    </source>
</reference>
<evidence type="ECO:0000313" key="1">
    <source>
        <dbReference type="EMBL" id="UQC83174.1"/>
    </source>
</evidence>
<proteinExistence type="predicted"/>
<evidence type="ECO:0000313" key="2">
    <source>
        <dbReference type="Proteomes" id="UP000830671"/>
    </source>
</evidence>
<organism evidence="1 2">
    <name type="scientific">Colletotrichum lupini</name>
    <dbReference type="NCBI Taxonomy" id="145971"/>
    <lineage>
        <taxon>Eukaryota</taxon>
        <taxon>Fungi</taxon>
        <taxon>Dikarya</taxon>
        <taxon>Ascomycota</taxon>
        <taxon>Pezizomycotina</taxon>
        <taxon>Sordariomycetes</taxon>
        <taxon>Hypocreomycetidae</taxon>
        <taxon>Glomerellales</taxon>
        <taxon>Glomerellaceae</taxon>
        <taxon>Colletotrichum</taxon>
        <taxon>Colletotrichum acutatum species complex</taxon>
    </lineage>
</organism>
<dbReference type="AlphaFoldDB" id="A0A9Q8ST86"/>
<accession>A0A9Q8ST86</accession>
<keyword evidence="2" id="KW-1185">Reference proteome</keyword>
<dbReference type="RefSeq" id="XP_049144795.1">
    <property type="nucleotide sequence ID" value="XM_049287652.1"/>
</dbReference>
<dbReference type="EMBL" id="CP019476">
    <property type="protein sequence ID" value="UQC83174.1"/>
    <property type="molecule type" value="Genomic_DNA"/>
</dbReference>
<dbReference type="Proteomes" id="UP000830671">
    <property type="component" value="Chromosome 4"/>
</dbReference>
<dbReference type="GeneID" id="73342662"/>